<proteinExistence type="predicted"/>
<name>A0A6A6S8V2_9PLEO</name>
<sequence>MDTIPKLGTTKFQVPLRYAASWQFAYYAPSSSVGLTLAFEEGTNVFIICQYAEQAPHPHEGLQSPTAAVPQEEQLKRWHFIHAFKVHCDDGNTNAYLSDNRTRLRVLGWHDRWKRTGTRNYVDLQFEDREAYELVQIELDRKAPYTVVCGNSLFVPLDMIRIFRQVPEMTVTRVQERVDVFTICYLKPTSREYHPEMACEDDDPVKYEQVSLVTGDDFDAYTTDNERPTVPDGHAKFIQQCADLNIKVPDSMKNNGPAIPRVLPIGMEQQNAGDCYKILSEQADVLQKRTGKTAAMTPPFCRPLQANDGSKERQASPALGSDMEPYESSHFIFDPALHQPQSPPQQSHCPGPLPSSMVSLFRSIKEQSKRLDRMARYSIDMDGTPATQEKRANAHSSIYALHQEILNMFSMMPVEFAVYYAYVRDGVRRQVQMIDRWRAEAEK</sequence>
<keyword evidence="3" id="KW-1185">Reference proteome</keyword>
<feature type="region of interest" description="Disordered" evidence="1">
    <location>
        <begin position="291"/>
        <end position="324"/>
    </location>
</feature>
<organism evidence="2 3">
    <name type="scientific">Massarina eburnea CBS 473.64</name>
    <dbReference type="NCBI Taxonomy" id="1395130"/>
    <lineage>
        <taxon>Eukaryota</taxon>
        <taxon>Fungi</taxon>
        <taxon>Dikarya</taxon>
        <taxon>Ascomycota</taxon>
        <taxon>Pezizomycotina</taxon>
        <taxon>Dothideomycetes</taxon>
        <taxon>Pleosporomycetidae</taxon>
        <taxon>Pleosporales</taxon>
        <taxon>Massarineae</taxon>
        <taxon>Massarinaceae</taxon>
        <taxon>Massarina</taxon>
    </lineage>
</organism>
<evidence type="ECO:0000313" key="2">
    <source>
        <dbReference type="EMBL" id="KAF2643657.1"/>
    </source>
</evidence>
<protein>
    <submittedName>
        <fullName evidence="2">Uncharacterized protein</fullName>
    </submittedName>
</protein>
<reference evidence="2" key="1">
    <citation type="journal article" date="2020" name="Stud. Mycol.">
        <title>101 Dothideomycetes genomes: a test case for predicting lifestyles and emergence of pathogens.</title>
        <authorList>
            <person name="Haridas S."/>
            <person name="Albert R."/>
            <person name="Binder M."/>
            <person name="Bloem J."/>
            <person name="Labutti K."/>
            <person name="Salamov A."/>
            <person name="Andreopoulos B."/>
            <person name="Baker S."/>
            <person name="Barry K."/>
            <person name="Bills G."/>
            <person name="Bluhm B."/>
            <person name="Cannon C."/>
            <person name="Castanera R."/>
            <person name="Culley D."/>
            <person name="Daum C."/>
            <person name="Ezra D."/>
            <person name="Gonzalez J."/>
            <person name="Henrissat B."/>
            <person name="Kuo A."/>
            <person name="Liang C."/>
            <person name="Lipzen A."/>
            <person name="Lutzoni F."/>
            <person name="Magnuson J."/>
            <person name="Mondo S."/>
            <person name="Nolan M."/>
            <person name="Ohm R."/>
            <person name="Pangilinan J."/>
            <person name="Park H.-J."/>
            <person name="Ramirez L."/>
            <person name="Alfaro M."/>
            <person name="Sun H."/>
            <person name="Tritt A."/>
            <person name="Yoshinaga Y."/>
            <person name="Zwiers L.-H."/>
            <person name="Turgeon B."/>
            <person name="Goodwin S."/>
            <person name="Spatafora J."/>
            <person name="Crous P."/>
            <person name="Grigoriev I."/>
        </authorList>
    </citation>
    <scope>NUCLEOTIDE SEQUENCE</scope>
    <source>
        <strain evidence="2">CBS 473.64</strain>
    </source>
</reference>
<dbReference type="AlphaFoldDB" id="A0A6A6S8V2"/>
<dbReference type="EMBL" id="MU006779">
    <property type="protein sequence ID" value="KAF2643657.1"/>
    <property type="molecule type" value="Genomic_DNA"/>
</dbReference>
<accession>A0A6A6S8V2</accession>
<dbReference type="OrthoDB" id="3801375at2759"/>
<dbReference type="Proteomes" id="UP000799753">
    <property type="component" value="Unassembled WGS sequence"/>
</dbReference>
<evidence type="ECO:0000313" key="3">
    <source>
        <dbReference type="Proteomes" id="UP000799753"/>
    </source>
</evidence>
<evidence type="ECO:0000256" key="1">
    <source>
        <dbReference type="SAM" id="MobiDB-lite"/>
    </source>
</evidence>
<gene>
    <name evidence="2" type="ORF">P280DRAFT_514663</name>
</gene>